<dbReference type="GO" id="GO:0005886">
    <property type="term" value="C:plasma membrane"/>
    <property type="evidence" value="ECO:0007669"/>
    <property type="project" value="UniProtKB-SubCell"/>
</dbReference>
<evidence type="ECO:0000313" key="11">
    <source>
        <dbReference type="Proteomes" id="UP000576550"/>
    </source>
</evidence>
<comment type="caution">
    <text evidence="10">The sequence shown here is derived from an EMBL/GenBank/DDBJ whole genome shotgun (WGS) entry which is preliminary data.</text>
</comment>
<dbReference type="EMBL" id="DUTP01000001">
    <property type="protein sequence ID" value="HHX99096.1"/>
    <property type="molecule type" value="Genomic_DNA"/>
</dbReference>
<dbReference type="AlphaFoldDB" id="A0A832QCZ5"/>
<name>A0A832QCZ5_9BACT</name>
<evidence type="ECO:0000256" key="3">
    <source>
        <dbReference type="ARBA" id="ARBA00022475"/>
    </source>
</evidence>
<keyword evidence="7 8" id="KW-0472">Membrane</keyword>
<dbReference type="InterPro" id="IPR018076">
    <property type="entry name" value="T2SS_GspF_dom"/>
</dbReference>
<feature type="domain" description="Type II secretion system protein GspF" evidence="9">
    <location>
        <begin position="68"/>
        <end position="191"/>
    </location>
</feature>
<dbReference type="PRINTS" id="PR00812">
    <property type="entry name" value="BCTERIALGSPF"/>
</dbReference>
<dbReference type="InterPro" id="IPR042094">
    <property type="entry name" value="T2SS_GspF_sf"/>
</dbReference>
<feature type="domain" description="Type II secretion system protein GspF" evidence="9">
    <location>
        <begin position="271"/>
        <end position="393"/>
    </location>
</feature>
<keyword evidence="3" id="KW-1003">Cell membrane</keyword>
<keyword evidence="6 8" id="KW-1133">Transmembrane helix</keyword>
<evidence type="ECO:0000256" key="6">
    <source>
        <dbReference type="ARBA" id="ARBA00022989"/>
    </source>
</evidence>
<evidence type="ECO:0000256" key="2">
    <source>
        <dbReference type="ARBA" id="ARBA00005745"/>
    </source>
</evidence>
<evidence type="ECO:0000256" key="1">
    <source>
        <dbReference type="ARBA" id="ARBA00004429"/>
    </source>
</evidence>
<feature type="transmembrane region" description="Helical" evidence="8">
    <location>
        <begin position="374"/>
        <end position="392"/>
    </location>
</feature>
<proteinExistence type="inferred from homology"/>
<feature type="transmembrane region" description="Helical" evidence="8">
    <location>
        <begin position="221"/>
        <end position="239"/>
    </location>
</feature>
<keyword evidence="4" id="KW-0997">Cell inner membrane</keyword>
<keyword evidence="5 8" id="KW-0812">Transmembrane</keyword>
<feature type="transmembrane region" description="Helical" evidence="8">
    <location>
        <begin position="167"/>
        <end position="190"/>
    </location>
</feature>
<evidence type="ECO:0000259" key="9">
    <source>
        <dbReference type="Pfam" id="PF00482"/>
    </source>
</evidence>
<gene>
    <name evidence="10" type="ORF">GX533_00190</name>
</gene>
<dbReference type="InterPro" id="IPR003004">
    <property type="entry name" value="GspF/PilC"/>
</dbReference>
<comment type="subcellular location">
    <subcellularLocation>
        <location evidence="1">Cell inner membrane</location>
        <topology evidence="1">Multi-pass membrane protein</topology>
    </subcellularLocation>
</comment>
<accession>A0A832QCZ5</accession>
<evidence type="ECO:0000313" key="10">
    <source>
        <dbReference type="EMBL" id="HHX99096.1"/>
    </source>
</evidence>
<comment type="similarity">
    <text evidence="2">Belongs to the GSP F family.</text>
</comment>
<dbReference type="PANTHER" id="PTHR30012:SF0">
    <property type="entry name" value="TYPE II SECRETION SYSTEM PROTEIN F-RELATED"/>
    <property type="match status" value="1"/>
</dbReference>
<evidence type="ECO:0000256" key="4">
    <source>
        <dbReference type="ARBA" id="ARBA00022519"/>
    </source>
</evidence>
<organism evidence="10 11">
    <name type="scientific">Candidatus Dojkabacteria bacterium</name>
    <dbReference type="NCBI Taxonomy" id="2099670"/>
    <lineage>
        <taxon>Bacteria</taxon>
        <taxon>Candidatus Dojkabacteria</taxon>
    </lineage>
</organism>
<sequence length="402" mass="44698">MKKFKYSARDKAGKEVAGEIEARDELSVADILHDRGLVVVSVKENSFDLQRLAEINIGGIPMKEKVVFMRQMATMIGAGLSLTKSLEIMIQQSGNKMFQRTLKSVLDSVQSGKPLSVAFREQEDVFDSITLNLIEAGEESGNLDVVLDKLATELEEKDALNRKIRSAMIYPTIILLVIIAVVLMMMFILVPAMSDIYNDFDAELPWVTRALMSLSDFFIKYWWGILLVLVLLFVGFKYYRSTEQGRKTTDKLLLKIPIFGNIVSKIQLSQFTRVLALLLSSGLSIIKALELTAESLNNTVFKDVVLSARTEVEKGGPIAIPIARSEYFPLLVSSMMSVGEETGELDAVLNKVADYYKEEVDNATTNLSSALEPMFLVIMGLAVGFIALSVYLPMFQLSQVMG</sequence>
<dbReference type="PANTHER" id="PTHR30012">
    <property type="entry name" value="GENERAL SECRETION PATHWAY PROTEIN"/>
    <property type="match status" value="1"/>
</dbReference>
<reference evidence="10 11" key="1">
    <citation type="journal article" date="2020" name="Biotechnol. Biofuels">
        <title>New insights from the biogas microbiome by comprehensive genome-resolved metagenomics of nearly 1600 species originating from multiple anaerobic digesters.</title>
        <authorList>
            <person name="Campanaro S."/>
            <person name="Treu L."/>
            <person name="Rodriguez-R L.M."/>
            <person name="Kovalovszki A."/>
            <person name="Ziels R.M."/>
            <person name="Maus I."/>
            <person name="Zhu X."/>
            <person name="Kougias P.G."/>
            <person name="Basile A."/>
            <person name="Luo G."/>
            <person name="Schluter A."/>
            <person name="Konstantinidis K.T."/>
            <person name="Angelidaki I."/>
        </authorList>
    </citation>
    <scope>NUCLEOTIDE SEQUENCE [LARGE SCALE GENOMIC DNA]</scope>
    <source>
        <strain evidence="10">AS05jafATM_89</strain>
    </source>
</reference>
<evidence type="ECO:0000256" key="5">
    <source>
        <dbReference type="ARBA" id="ARBA00022692"/>
    </source>
</evidence>
<evidence type="ECO:0000256" key="7">
    <source>
        <dbReference type="ARBA" id="ARBA00023136"/>
    </source>
</evidence>
<evidence type="ECO:0000256" key="8">
    <source>
        <dbReference type="SAM" id="Phobius"/>
    </source>
</evidence>
<dbReference type="Proteomes" id="UP000576550">
    <property type="component" value="Unassembled WGS sequence"/>
</dbReference>
<protein>
    <submittedName>
        <fullName evidence="10">Type II secretion system F family protein</fullName>
    </submittedName>
</protein>
<dbReference type="GO" id="GO:0015628">
    <property type="term" value="P:protein secretion by the type II secretion system"/>
    <property type="evidence" value="ECO:0007669"/>
    <property type="project" value="TreeGrafter"/>
</dbReference>
<dbReference type="FunFam" id="1.20.81.30:FF:000001">
    <property type="entry name" value="Type II secretion system protein F"/>
    <property type="match status" value="2"/>
</dbReference>
<dbReference type="Gene3D" id="1.20.81.30">
    <property type="entry name" value="Type II secretion system (T2SS), domain F"/>
    <property type="match status" value="2"/>
</dbReference>
<dbReference type="Pfam" id="PF00482">
    <property type="entry name" value="T2SSF"/>
    <property type="match status" value="2"/>
</dbReference>